<organism evidence="2 3">
    <name type="scientific">Stylosanthes scabra</name>
    <dbReference type="NCBI Taxonomy" id="79078"/>
    <lineage>
        <taxon>Eukaryota</taxon>
        <taxon>Viridiplantae</taxon>
        <taxon>Streptophyta</taxon>
        <taxon>Embryophyta</taxon>
        <taxon>Tracheophyta</taxon>
        <taxon>Spermatophyta</taxon>
        <taxon>Magnoliopsida</taxon>
        <taxon>eudicotyledons</taxon>
        <taxon>Gunneridae</taxon>
        <taxon>Pentapetalae</taxon>
        <taxon>rosids</taxon>
        <taxon>fabids</taxon>
        <taxon>Fabales</taxon>
        <taxon>Fabaceae</taxon>
        <taxon>Papilionoideae</taxon>
        <taxon>50 kb inversion clade</taxon>
        <taxon>dalbergioids sensu lato</taxon>
        <taxon>Dalbergieae</taxon>
        <taxon>Pterocarpus clade</taxon>
        <taxon>Stylosanthes</taxon>
    </lineage>
</organism>
<accession>A0ABU6VN47</accession>
<sequence>MFFIATLFSEGRIMKEEIPIKCKDPGPCTVTYKPSEEWIFLIAYVIPEHAEMLCLSRIGELTILADFHVIMPTKGDKGGKPQVLLGRPFLKTAEFKLIYYDKIFTFSVGNVIEIFYLTPPPKPPKKGIHQLKVDNAKVQNESSGRKAKVRIRDGPKERINSEKGSRNPPPQSNGKKKKVPLNPEKKKKEPNEAGTKKKRTKSNLSV</sequence>
<feature type="compositionally biased region" description="Basic and acidic residues" evidence="1">
    <location>
        <begin position="150"/>
        <end position="165"/>
    </location>
</feature>
<proteinExistence type="predicted"/>
<feature type="compositionally biased region" description="Basic residues" evidence="1">
    <location>
        <begin position="196"/>
        <end position="206"/>
    </location>
</feature>
<dbReference type="Proteomes" id="UP001341840">
    <property type="component" value="Unassembled WGS sequence"/>
</dbReference>
<dbReference type="EMBL" id="JASCZI010151965">
    <property type="protein sequence ID" value="MED6175021.1"/>
    <property type="molecule type" value="Genomic_DNA"/>
</dbReference>
<reference evidence="2 3" key="1">
    <citation type="journal article" date="2023" name="Plants (Basel)">
        <title>Bridging the Gap: Combining Genomics and Transcriptomics Approaches to Understand Stylosanthes scabra, an Orphan Legume from the Brazilian Caatinga.</title>
        <authorList>
            <person name="Ferreira-Neto J.R.C."/>
            <person name="da Silva M.D."/>
            <person name="Binneck E."/>
            <person name="de Melo N.F."/>
            <person name="da Silva R.H."/>
            <person name="de Melo A.L.T.M."/>
            <person name="Pandolfi V."/>
            <person name="Bustamante F.O."/>
            <person name="Brasileiro-Vidal A.C."/>
            <person name="Benko-Iseppon A.M."/>
        </authorList>
    </citation>
    <scope>NUCLEOTIDE SEQUENCE [LARGE SCALE GENOMIC DNA]</scope>
    <source>
        <tissue evidence="2">Leaves</tissue>
    </source>
</reference>
<gene>
    <name evidence="2" type="ORF">PIB30_074581</name>
</gene>
<comment type="caution">
    <text evidence="2">The sequence shown here is derived from an EMBL/GenBank/DDBJ whole genome shotgun (WGS) entry which is preliminary data.</text>
</comment>
<evidence type="ECO:0008006" key="4">
    <source>
        <dbReference type="Google" id="ProtNLM"/>
    </source>
</evidence>
<keyword evidence="3" id="KW-1185">Reference proteome</keyword>
<protein>
    <recommendedName>
        <fullName evidence="4">Nucleoplasmin-like domain-containing protein</fullName>
    </recommendedName>
</protein>
<name>A0ABU6VN47_9FABA</name>
<evidence type="ECO:0000256" key="1">
    <source>
        <dbReference type="SAM" id="MobiDB-lite"/>
    </source>
</evidence>
<evidence type="ECO:0000313" key="2">
    <source>
        <dbReference type="EMBL" id="MED6175021.1"/>
    </source>
</evidence>
<feature type="compositionally biased region" description="Basic and acidic residues" evidence="1">
    <location>
        <begin position="183"/>
        <end position="195"/>
    </location>
</feature>
<feature type="region of interest" description="Disordered" evidence="1">
    <location>
        <begin position="137"/>
        <end position="206"/>
    </location>
</feature>
<evidence type="ECO:0000313" key="3">
    <source>
        <dbReference type="Proteomes" id="UP001341840"/>
    </source>
</evidence>